<protein>
    <submittedName>
        <fullName evidence="1">Uncharacterized protein</fullName>
    </submittedName>
</protein>
<name>A0A2I0J136_PUNGR</name>
<sequence length="61" mass="6326">MADPIESPSSAAPSPKSSFFSHLLSLKKLPQVTGRVHGAHRCPVGSGIYMEQAGSVMSNSG</sequence>
<evidence type="ECO:0000313" key="2">
    <source>
        <dbReference type="Proteomes" id="UP000233551"/>
    </source>
</evidence>
<reference evidence="1 2" key="1">
    <citation type="submission" date="2017-11" db="EMBL/GenBank/DDBJ databases">
        <title>De-novo sequencing of pomegranate (Punica granatum L.) genome.</title>
        <authorList>
            <person name="Akparov Z."/>
            <person name="Amiraslanov A."/>
            <person name="Hajiyeva S."/>
            <person name="Abbasov M."/>
            <person name="Kaur K."/>
            <person name="Hamwieh A."/>
            <person name="Solovyev V."/>
            <person name="Salamov A."/>
            <person name="Braich B."/>
            <person name="Kosarev P."/>
            <person name="Mahmoud A."/>
            <person name="Hajiyev E."/>
            <person name="Babayeva S."/>
            <person name="Izzatullayeva V."/>
            <person name="Mammadov A."/>
            <person name="Mammadov A."/>
            <person name="Sharifova S."/>
            <person name="Ojaghi J."/>
            <person name="Eynullazada K."/>
            <person name="Bayramov B."/>
            <person name="Abdulazimova A."/>
            <person name="Shahmuradov I."/>
        </authorList>
    </citation>
    <scope>NUCLEOTIDE SEQUENCE [LARGE SCALE GENOMIC DNA]</scope>
    <source>
        <strain evidence="2">cv. AG2017</strain>
        <tissue evidence="1">Leaf</tissue>
    </source>
</reference>
<organism evidence="1 2">
    <name type="scientific">Punica granatum</name>
    <name type="common">Pomegranate</name>
    <dbReference type="NCBI Taxonomy" id="22663"/>
    <lineage>
        <taxon>Eukaryota</taxon>
        <taxon>Viridiplantae</taxon>
        <taxon>Streptophyta</taxon>
        <taxon>Embryophyta</taxon>
        <taxon>Tracheophyta</taxon>
        <taxon>Spermatophyta</taxon>
        <taxon>Magnoliopsida</taxon>
        <taxon>eudicotyledons</taxon>
        <taxon>Gunneridae</taxon>
        <taxon>Pentapetalae</taxon>
        <taxon>rosids</taxon>
        <taxon>malvids</taxon>
        <taxon>Myrtales</taxon>
        <taxon>Lythraceae</taxon>
        <taxon>Punica</taxon>
    </lineage>
</organism>
<dbReference type="EMBL" id="PGOL01002218">
    <property type="protein sequence ID" value="PKI49650.1"/>
    <property type="molecule type" value="Genomic_DNA"/>
</dbReference>
<evidence type="ECO:0000313" key="1">
    <source>
        <dbReference type="EMBL" id="PKI49650.1"/>
    </source>
</evidence>
<comment type="caution">
    <text evidence="1">The sequence shown here is derived from an EMBL/GenBank/DDBJ whole genome shotgun (WGS) entry which is preliminary data.</text>
</comment>
<dbReference type="Proteomes" id="UP000233551">
    <property type="component" value="Unassembled WGS sequence"/>
</dbReference>
<gene>
    <name evidence="1" type="ORF">CRG98_029957</name>
</gene>
<proteinExistence type="predicted"/>
<dbReference type="AlphaFoldDB" id="A0A2I0J136"/>
<accession>A0A2I0J136</accession>
<keyword evidence="2" id="KW-1185">Reference proteome</keyword>